<organism evidence="7 8">
    <name type="scientific">Trichomalopsis sarcophagae</name>
    <dbReference type="NCBI Taxonomy" id="543379"/>
    <lineage>
        <taxon>Eukaryota</taxon>
        <taxon>Metazoa</taxon>
        <taxon>Ecdysozoa</taxon>
        <taxon>Arthropoda</taxon>
        <taxon>Hexapoda</taxon>
        <taxon>Insecta</taxon>
        <taxon>Pterygota</taxon>
        <taxon>Neoptera</taxon>
        <taxon>Endopterygota</taxon>
        <taxon>Hymenoptera</taxon>
        <taxon>Apocrita</taxon>
        <taxon>Proctotrupomorpha</taxon>
        <taxon>Chalcidoidea</taxon>
        <taxon>Pteromalidae</taxon>
        <taxon>Pteromalinae</taxon>
        <taxon>Trichomalopsis</taxon>
    </lineage>
</organism>
<evidence type="ECO:0000259" key="6">
    <source>
        <dbReference type="PROSITE" id="PS50157"/>
    </source>
</evidence>
<dbReference type="InterPro" id="IPR013087">
    <property type="entry name" value="Znf_C2H2_type"/>
</dbReference>
<dbReference type="AlphaFoldDB" id="A0A232F8I8"/>
<sequence length="637" mass="74308">IRNLYAYHCIACKQNFKKINRLKKTHCDNCESELLFQCLTCHSNFKNYNNVYSHLRDNHTLVWQRNRDKENVSNILNKSLPRSSVILEQANPSKVDESIPSVAERVMDTTPSAINESKSAESTNKEEICPTCGEIRVNDSTSFCFDEKIFRCYTCVTGGLDFRCCHQNTLQRHIDTEHKGRETLQVGKRATDRFQKSQDAITLRHILEVDAVGQIAERISLIQVTVINPIEDKEKKIWARVLRHTKVITYTYFQMEEKMDVVHESIVEVNLEESDSINLKELSQSIEEVTVTPDIYLFFTSPIDQGILDKGNKNEYQSKMNNDIYNEILNDKIQFLSTSNSLKMKASSLIFDDNTDVGRAQTLEVDTKSLPDDNYNQYFNNNLKMNSTAEAISSTKDKTKKVRFSKLISVGHELPKAVDREHKYFSDLIQMYCYKCKTASMNYIDKKCHICQTSINCTCLYKKLIIVQNHIKYECYKERIFQCADCGYKSPSKIQLAKHIRNEHLNVVEPQKSFECLHCHRKYKIESNMLAHEKICSQGMTIQCRHCTFKTKFSRSLAIHMQMKHSELSIESQHQCPDCGKRYKYLKSLNRHIKSLCGEKLKFECDNCNYKSNRKYYLAKHMQEEHPQLFFKSKFIE</sequence>
<evidence type="ECO:0000256" key="4">
    <source>
        <dbReference type="ARBA" id="ARBA00022833"/>
    </source>
</evidence>
<evidence type="ECO:0000313" key="7">
    <source>
        <dbReference type="EMBL" id="OXU27154.1"/>
    </source>
</evidence>
<evidence type="ECO:0000256" key="3">
    <source>
        <dbReference type="ARBA" id="ARBA00022771"/>
    </source>
</evidence>
<name>A0A232F8I8_9HYME</name>
<dbReference type="InterPro" id="IPR057160">
    <property type="entry name" value="DUF7838"/>
</dbReference>
<dbReference type="InterPro" id="IPR036236">
    <property type="entry name" value="Znf_C2H2_sf"/>
</dbReference>
<dbReference type="GO" id="GO:0008270">
    <property type="term" value="F:zinc ion binding"/>
    <property type="evidence" value="ECO:0007669"/>
    <property type="project" value="UniProtKB-KW"/>
</dbReference>
<feature type="domain" description="C2H2-type" evidence="6">
    <location>
        <begin position="481"/>
        <end position="504"/>
    </location>
</feature>
<dbReference type="GO" id="GO:0000977">
    <property type="term" value="F:RNA polymerase II transcription regulatory region sequence-specific DNA binding"/>
    <property type="evidence" value="ECO:0007669"/>
    <property type="project" value="TreeGrafter"/>
</dbReference>
<protein>
    <recommendedName>
        <fullName evidence="6">C2H2-type domain-containing protein</fullName>
    </recommendedName>
</protein>
<accession>A0A232F8I8</accession>
<dbReference type="EMBL" id="NNAY01000657">
    <property type="protein sequence ID" value="OXU27154.1"/>
    <property type="molecule type" value="Genomic_DNA"/>
</dbReference>
<dbReference type="SMART" id="SM00355">
    <property type="entry name" value="ZnF_C2H2"/>
    <property type="match status" value="7"/>
</dbReference>
<dbReference type="Pfam" id="PF00096">
    <property type="entry name" value="zf-C2H2"/>
    <property type="match status" value="1"/>
</dbReference>
<comment type="caution">
    <text evidence="7">The sequence shown here is derived from an EMBL/GenBank/DDBJ whole genome shotgun (WGS) entry which is preliminary data.</text>
</comment>
<dbReference type="Proteomes" id="UP000215335">
    <property type="component" value="Unassembled WGS sequence"/>
</dbReference>
<proteinExistence type="predicted"/>
<evidence type="ECO:0000256" key="5">
    <source>
        <dbReference type="PROSITE-ProRule" id="PRU00042"/>
    </source>
</evidence>
<dbReference type="GO" id="GO:0005634">
    <property type="term" value="C:nucleus"/>
    <property type="evidence" value="ECO:0007669"/>
    <property type="project" value="TreeGrafter"/>
</dbReference>
<reference evidence="7 8" key="1">
    <citation type="journal article" date="2017" name="Curr. Biol.">
        <title>The Evolution of Venom by Co-option of Single-Copy Genes.</title>
        <authorList>
            <person name="Martinson E.O."/>
            <person name="Mrinalini"/>
            <person name="Kelkar Y.D."/>
            <person name="Chang C.H."/>
            <person name="Werren J.H."/>
        </authorList>
    </citation>
    <scope>NUCLEOTIDE SEQUENCE [LARGE SCALE GENOMIC DNA]</scope>
    <source>
        <strain evidence="7 8">Alberta</strain>
        <tissue evidence="7">Whole body</tissue>
    </source>
</reference>
<evidence type="ECO:0000313" key="8">
    <source>
        <dbReference type="Proteomes" id="UP000215335"/>
    </source>
</evidence>
<dbReference type="SUPFAM" id="SSF57667">
    <property type="entry name" value="beta-beta-alpha zinc fingers"/>
    <property type="match status" value="1"/>
</dbReference>
<dbReference type="PROSITE" id="PS50157">
    <property type="entry name" value="ZINC_FINGER_C2H2_2"/>
    <property type="match status" value="3"/>
</dbReference>
<keyword evidence="8" id="KW-1185">Reference proteome</keyword>
<dbReference type="OrthoDB" id="10004641at2759"/>
<gene>
    <name evidence="7" type="ORF">TSAR_003659</name>
</gene>
<keyword evidence="1" id="KW-0479">Metal-binding</keyword>
<keyword evidence="3 5" id="KW-0863">Zinc-finger</keyword>
<keyword evidence="2" id="KW-0677">Repeat</keyword>
<dbReference type="Pfam" id="PF25208">
    <property type="entry name" value="DUF7838"/>
    <property type="match status" value="1"/>
</dbReference>
<dbReference type="Gene3D" id="3.30.160.60">
    <property type="entry name" value="Classic Zinc Finger"/>
    <property type="match status" value="2"/>
</dbReference>
<dbReference type="PROSITE" id="PS00028">
    <property type="entry name" value="ZINC_FINGER_C2H2_1"/>
    <property type="match status" value="1"/>
</dbReference>
<dbReference type="STRING" id="543379.A0A232F8I8"/>
<keyword evidence="4" id="KW-0862">Zinc</keyword>
<feature type="non-terminal residue" evidence="7">
    <location>
        <position position="1"/>
    </location>
</feature>
<feature type="domain" description="C2H2-type" evidence="6">
    <location>
        <begin position="36"/>
        <end position="60"/>
    </location>
</feature>
<evidence type="ECO:0000256" key="2">
    <source>
        <dbReference type="ARBA" id="ARBA00022737"/>
    </source>
</evidence>
<dbReference type="PANTHER" id="PTHR24409">
    <property type="entry name" value="ZINC FINGER PROTEIN 142"/>
    <property type="match status" value="1"/>
</dbReference>
<dbReference type="GO" id="GO:0000981">
    <property type="term" value="F:DNA-binding transcription factor activity, RNA polymerase II-specific"/>
    <property type="evidence" value="ECO:0007669"/>
    <property type="project" value="TreeGrafter"/>
</dbReference>
<evidence type="ECO:0000256" key="1">
    <source>
        <dbReference type="ARBA" id="ARBA00022723"/>
    </source>
</evidence>
<feature type="domain" description="C2H2-type" evidence="6">
    <location>
        <begin position="574"/>
        <end position="601"/>
    </location>
</feature>
<dbReference type="PANTHER" id="PTHR24409:SF434">
    <property type="entry name" value="FI01124P-RELATED"/>
    <property type="match status" value="1"/>
</dbReference>